<dbReference type="FunFam" id="3.40.30.10:FF:000027">
    <property type="entry name" value="protein disulfide-isomerase A2"/>
    <property type="match status" value="1"/>
</dbReference>
<dbReference type="InterPro" id="IPR036249">
    <property type="entry name" value="Thioredoxin-like_sf"/>
</dbReference>
<dbReference type="GO" id="GO:0006457">
    <property type="term" value="P:protein folding"/>
    <property type="evidence" value="ECO:0007669"/>
    <property type="project" value="TreeGrafter"/>
</dbReference>
<evidence type="ECO:0000256" key="3">
    <source>
        <dbReference type="ARBA" id="ARBA00006347"/>
    </source>
</evidence>
<evidence type="ECO:0000256" key="11">
    <source>
        <dbReference type="PIRSR" id="PIRSR605792-51"/>
    </source>
</evidence>
<dbReference type="PRINTS" id="PR00421">
    <property type="entry name" value="THIOREDOXIN"/>
</dbReference>
<dbReference type="InterPro" id="IPR017937">
    <property type="entry name" value="Thioredoxin_CS"/>
</dbReference>
<comment type="subcellular location">
    <subcellularLocation>
        <location evidence="2">Endoplasmic reticulum lumen</location>
    </subcellularLocation>
</comment>
<dbReference type="PROSITE" id="PS00194">
    <property type="entry name" value="THIOREDOXIN_1"/>
    <property type="match status" value="1"/>
</dbReference>
<dbReference type="GO" id="GO:0003756">
    <property type="term" value="F:protein disulfide isomerase activity"/>
    <property type="evidence" value="ECO:0007669"/>
    <property type="project" value="UniProtKB-EC"/>
</dbReference>
<feature type="domain" description="Thioredoxin" evidence="14">
    <location>
        <begin position="1"/>
        <end position="129"/>
    </location>
</feature>
<evidence type="ECO:0000256" key="9">
    <source>
        <dbReference type="ARBA" id="ARBA00023235"/>
    </source>
</evidence>
<dbReference type="SUPFAM" id="SSF52833">
    <property type="entry name" value="Thioredoxin-like"/>
    <property type="match status" value="4"/>
</dbReference>
<keyword evidence="16" id="KW-1185">Reference proteome</keyword>
<evidence type="ECO:0000256" key="12">
    <source>
        <dbReference type="RuleBase" id="RU004208"/>
    </source>
</evidence>
<dbReference type="PROSITE" id="PS51352">
    <property type="entry name" value="THIOREDOXIN_2"/>
    <property type="match status" value="2"/>
</dbReference>
<dbReference type="GO" id="GO:0034976">
    <property type="term" value="P:response to endoplasmic reticulum stress"/>
    <property type="evidence" value="ECO:0007669"/>
    <property type="project" value="TreeGrafter"/>
</dbReference>
<dbReference type="InterPro" id="IPR013766">
    <property type="entry name" value="Thioredoxin_domain"/>
</dbReference>
<keyword evidence="8 11" id="KW-1015">Disulfide bond</keyword>
<dbReference type="NCBIfam" id="TIGR01126">
    <property type="entry name" value="pdi_dom"/>
    <property type="match status" value="2"/>
</dbReference>
<gene>
    <name evidence="15" type="ORF">SteCoe_6630</name>
</gene>
<feature type="disulfide bond" description="Redox-active" evidence="11">
    <location>
        <begin position="51"/>
        <end position="54"/>
    </location>
</feature>
<evidence type="ECO:0000256" key="1">
    <source>
        <dbReference type="ARBA" id="ARBA00001182"/>
    </source>
</evidence>
<dbReference type="Pfam" id="PF00085">
    <property type="entry name" value="Thioredoxin"/>
    <property type="match status" value="2"/>
</dbReference>
<keyword evidence="10 11" id="KW-0676">Redox-active center</keyword>
<evidence type="ECO:0000256" key="2">
    <source>
        <dbReference type="ARBA" id="ARBA00004319"/>
    </source>
</evidence>
<protein>
    <recommendedName>
        <fullName evidence="4 13">Protein disulfide-isomerase</fullName>
        <ecNumber evidence="4 13">5.3.4.1</ecNumber>
    </recommendedName>
</protein>
<dbReference type="CDD" id="cd02981">
    <property type="entry name" value="PDI_b_family"/>
    <property type="match status" value="1"/>
</dbReference>
<name>A0A1R2CPE2_9CILI</name>
<keyword evidence="7" id="KW-0256">Endoplasmic reticulum</keyword>
<dbReference type="InterPro" id="IPR005788">
    <property type="entry name" value="PDI_thioredoxin-like_dom"/>
</dbReference>
<dbReference type="PANTHER" id="PTHR18929:SF240">
    <property type="entry name" value="PROTEIN DISULFIDE-ISOMERASE"/>
    <property type="match status" value="1"/>
</dbReference>
<dbReference type="Proteomes" id="UP000187209">
    <property type="component" value="Unassembled WGS sequence"/>
</dbReference>
<keyword evidence="9 13" id="KW-0413">Isomerase</keyword>
<dbReference type="FunFam" id="3.40.30.10:FF:000107">
    <property type="entry name" value="Protein disulfide-isomerase 5-2"/>
    <property type="match status" value="1"/>
</dbReference>
<accession>A0A1R2CPE2</accession>
<organism evidence="15 16">
    <name type="scientific">Stentor coeruleus</name>
    <dbReference type="NCBI Taxonomy" id="5963"/>
    <lineage>
        <taxon>Eukaryota</taxon>
        <taxon>Sar</taxon>
        <taxon>Alveolata</taxon>
        <taxon>Ciliophora</taxon>
        <taxon>Postciliodesmatophora</taxon>
        <taxon>Heterotrichea</taxon>
        <taxon>Heterotrichida</taxon>
        <taxon>Stentoridae</taxon>
        <taxon>Stentor</taxon>
    </lineage>
</organism>
<dbReference type="AlphaFoldDB" id="A0A1R2CPE2"/>
<evidence type="ECO:0000256" key="7">
    <source>
        <dbReference type="ARBA" id="ARBA00022824"/>
    </source>
</evidence>
<keyword evidence="6" id="KW-0677">Repeat</keyword>
<evidence type="ECO:0000313" key="16">
    <source>
        <dbReference type="Proteomes" id="UP000187209"/>
    </source>
</evidence>
<dbReference type="CDD" id="cd02995">
    <property type="entry name" value="PDI_a_PDI_a'_C"/>
    <property type="match status" value="1"/>
</dbReference>
<dbReference type="NCBIfam" id="TIGR01130">
    <property type="entry name" value="ER_PDI_fam"/>
    <property type="match status" value="1"/>
</dbReference>
<keyword evidence="5 13" id="KW-0732">Signal</keyword>
<evidence type="ECO:0000256" key="8">
    <source>
        <dbReference type="ARBA" id="ARBA00023157"/>
    </source>
</evidence>
<evidence type="ECO:0000313" key="15">
    <source>
        <dbReference type="EMBL" id="OMJ90871.1"/>
    </source>
</evidence>
<evidence type="ECO:0000256" key="10">
    <source>
        <dbReference type="ARBA" id="ARBA00023284"/>
    </source>
</evidence>
<dbReference type="Gene3D" id="3.40.30.10">
    <property type="entry name" value="Glutaredoxin"/>
    <property type="match status" value="4"/>
</dbReference>
<proteinExistence type="inferred from homology"/>
<comment type="similarity">
    <text evidence="3 12">Belongs to the protein disulfide isomerase family.</text>
</comment>
<comment type="caution">
    <text evidence="15">The sequence shown here is derived from an EMBL/GenBank/DDBJ whole genome shotgun (WGS) entry which is preliminary data.</text>
</comment>
<evidence type="ECO:0000259" key="14">
    <source>
        <dbReference type="PROSITE" id="PS51352"/>
    </source>
</evidence>
<sequence>MDSRILLCILLTIVLGKIEVDDDVWILDDSNFSEALSLQNELLVEFYAPWCGHCQKLAPEYSRAAKRLMENDPPIRIAKVDATANKELAEKYDISGYPTLKYISNSNTIDYPGSKTEDSIVNWVLKKSGNPLSLVLDLTTLNMKINKSKVSVVLFAEFNSQEHGLFTIVAKNVDDPSFYACNDPNAWSFYQVKAPAIVLFKQFDDKRVDYMGIFSSQEIITFVEKNKRPWVVKYDEILDELIFGKNKPCLLVLRHESQAKEFDKLLKRISRQLDGKLLVAYFDISIEENRRLAGNFGLLGKRQPAALILDPVNDTRYLLEGIISEDTLKQFMKDWKSKKLEPLYKSEPIPLRDVENHVRIVVGKNFDEIVLDKEKDVLIEFYAPWCNHCKELTPKYEKLAKNLRHVDNLVIAKIDATANEIKGFKPRGFPTIKFFPANNKKGIDYTGELETEALEKFVVEKSSKKFSLKKDL</sequence>
<evidence type="ECO:0000256" key="13">
    <source>
        <dbReference type="RuleBase" id="RU361130"/>
    </source>
</evidence>
<feature type="chain" id="PRO_5011832683" description="Protein disulfide-isomerase" evidence="13">
    <location>
        <begin position="17"/>
        <end position="472"/>
    </location>
</feature>
<feature type="domain" description="Thioredoxin" evidence="14">
    <location>
        <begin position="340"/>
        <end position="463"/>
    </location>
</feature>
<dbReference type="CDD" id="cd02961">
    <property type="entry name" value="PDI_a_family"/>
    <property type="match status" value="1"/>
</dbReference>
<reference evidence="15 16" key="1">
    <citation type="submission" date="2016-11" db="EMBL/GenBank/DDBJ databases">
        <title>The macronuclear genome of Stentor coeruleus: a giant cell with tiny introns.</title>
        <authorList>
            <person name="Slabodnick M."/>
            <person name="Ruby J.G."/>
            <person name="Reiff S.B."/>
            <person name="Swart E.C."/>
            <person name="Gosai S."/>
            <person name="Prabakaran S."/>
            <person name="Witkowska E."/>
            <person name="Larue G.E."/>
            <person name="Fisher S."/>
            <person name="Freeman R.M."/>
            <person name="Gunawardena J."/>
            <person name="Chu W."/>
            <person name="Stover N.A."/>
            <person name="Gregory B.D."/>
            <person name="Nowacki M."/>
            <person name="Derisi J."/>
            <person name="Roy S.W."/>
            <person name="Marshall W.F."/>
            <person name="Sood P."/>
        </authorList>
    </citation>
    <scope>NUCLEOTIDE SEQUENCE [LARGE SCALE GENOMIC DNA]</scope>
    <source>
        <strain evidence="15">WM001</strain>
    </source>
</reference>
<dbReference type="PANTHER" id="PTHR18929">
    <property type="entry name" value="PROTEIN DISULFIDE ISOMERASE"/>
    <property type="match status" value="1"/>
</dbReference>
<evidence type="ECO:0000256" key="5">
    <source>
        <dbReference type="ARBA" id="ARBA00022729"/>
    </source>
</evidence>
<dbReference type="GO" id="GO:0005788">
    <property type="term" value="C:endoplasmic reticulum lumen"/>
    <property type="evidence" value="ECO:0007669"/>
    <property type="project" value="UniProtKB-SubCell"/>
</dbReference>
<dbReference type="OrthoDB" id="72053at2759"/>
<dbReference type="Pfam" id="PF13848">
    <property type="entry name" value="Thioredoxin_6"/>
    <property type="match status" value="1"/>
</dbReference>
<feature type="disulfide bond" description="Redox-active" evidence="11">
    <location>
        <begin position="386"/>
        <end position="389"/>
    </location>
</feature>
<dbReference type="InterPro" id="IPR005792">
    <property type="entry name" value="Prot_disulphide_isomerase"/>
</dbReference>
<feature type="signal peptide" evidence="13">
    <location>
        <begin position="1"/>
        <end position="16"/>
    </location>
</feature>
<comment type="catalytic activity">
    <reaction evidence="1 13">
        <text>Catalyzes the rearrangement of -S-S- bonds in proteins.</text>
        <dbReference type="EC" id="5.3.4.1"/>
    </reaction>
</comment>
<dbReference type="EC" id="5.3.4.1" evidence="4 13"/>
<evidence type="ECO:0000256" key="6">
    <source>
        <dbReference type="ARBA" id="ARBA00022737"/>
    </source>
</evidence>
<dbReference type="EMBL" id="MPUH01000093">
    <property type="protein sequence ID" value="OMJ90871.1"/>
    <property type="molecule type" value="Genomic_DNA"/>
</dbReference>
<evidence type="ECO:0000256" key="4">
    <source>
        <dbReference type="ARBA" id="ARBA00012723"/>
    </source>
</evidence>